<evidence type="ECO:0000313" key="1">
    <source>
        <dbReference type="EMBL" id="CAG8772647.1"/>
    </source>
</evidence>
<dbReference type="InterPro" id="IPR012337">
    <property type="entry name" value="RNaseH-like_sf"/>
</dbReference>
<reference evidence="1" key="1">
    <citation type="submission" date="2021-06" db="EMBL/GenBank/DDBJ databases">
        <authorList>
            <person name="Kallberg Y."/>
            <person name="Tangrot J."/>
            <person name="Rosling A."/>
        </authorList>
    </citation>
    <scope>NUCLEOTIDE SEQUENCE</scope>
    <source>
        <strain evidence="1">FL966</strain>
    </source>
</reference>
<accession>A0A9N9JA13</accession>
<name>A0A9N9JA13_9GLOM</name>
<keyword evidence="2" id="KW-1185">Reference proteome</keyword>
<evidence type="ECO:0000313" key="2">
    <source>
        <dbReference type="Proteomes" id="UP000789759"/>
    </source>
</evidence>
<dbReference type="Proteomes" id="UP000789759">
    <property type="component" value="Unassembled WGS sequence"/>
</dbReference>
<dbReference type="SUPFAM" id="SSF53098">
    <property type="entry name" value="Ribonuclease H-like"/>
    <property type="match status" value="1"/>
</dbReference>
<sequence>MYLKILDQNAHLFNNKTGKIVKTYIKSCGFFDNILDISNVLKPISNTIVCLESKTANLANCYLGYIKLAIAIKNIFQDQNLMFYRKCTSIFNERFRTFDYDEYLLAYYLHPEYRAGIAGHLWTRMVESKIKKDLIYHLSIVQLDGGKLQDIDLFSEDDEKKDFDDLNKSEDSVDSEVEDQDLEIENLITLNDIGSNNNEEDINDDNNLDEELDSNEIEKFDEDKFVWEMSSGIVLKSNSRIDK</sequence>
<organism evidence="1 2">
    <name type="scientific">Cetraspora pellucida</name>
    <dbReference type="NCBI Taxonomy" id="1433469"/>
    <lineage>
        <taxon>Eukaryota</taxon>
        <taxon>Fungi</taxon>
        <taxon>Fungi incertae sedis</taxon>
        <taxon>Mucoromycota</taxon>
        <taxon>Glomeromycotina</taxon>
        <taxon>Glomeromycetes</taxon>
        <taxon>Diversisporales</taxon>
        <taxon>Gigasporaceae</taxon>
        <taxon>Cetraspora</taxon>
    </lineage>
</organism>
<comment type="caution">
    <text evidence="1">The sequence shown here is derived from an EMBL/GenBank/DDBJ whole genome shotgun (WGS) entry which is preliminary data.</text>
</comment>
<protein>
    <submittedName>
        <fullName evidence="1">20033_t:CDS:1</fullName>
    </submittedName>
</protein>
<dbReference type="AlphaFoldDB" id="A0A9N9JA13"/>
<dbReference type="EMBL" id="CAJVQA010022194">
    <property type="protein sequence ID" value="CAG8772647.1"/>
    <property type="molecule type" value="Genomic_DNA"/>
</dbReference>
<gene>
    <name evidence="1" type="ORF">CPELLU_LOCUS15953</name>
</gene>
<proteinExistence type="predicted"/>
<dbReference type="OrthoDB" id="2430755at2759"/>